<evidence type="ECO:0000313" key="2">
    <source>
        <dbReference type="EMBL" id="HFM97524.1"/>
    </source>
</evidence>
<dbReference type="AlphaFoldDB" id="A0A7C3KCF8"/>
<evidence type="ECO:0000256" key="1">
    <source>
        <dbReference type="SAM" id="MobiDB-lite"/>
    </source>
</evidence>
<feature type="region of interest" description="Disordered" evidence="1">
    <location>
        <begin position="36"/>
        <end position="55"/>
    </location>
</feature>
<dbReference type="Pfam" id="PF06051">
    <property type="entry name" value="DUF928"/>
    <property type="match status" value="1"/>
</dbReference>
<sequence>MKKRPLNFLGFSLSALLLSTFVMMVADIAVAGSKFRPPRSGAPGNREAGAARSDTCASTANSSGLTALLPTSNLGLTTKAFPTFFAYLPPNNAQRAEFRLVEEESGKEVFTGQVQMPKANAANAAYRHKASVVKMSLPKTGSSEGLKAGKSYLWAMMLVCNAQNRAEDIVVTGVVQRVDDNYVKTLDAETKQKLASVNTVPPQEKPSIYGSAGIWNDMLADTAALMQKNPATYSEEWKDLLGEQGLGAIATAPVVEVKLEPIRP</sequence>
<accession>A0A7C3KCF8</accession>
<proteinExistence type="predicted"/>
<name>A0A7C3KCF8_9CYAN</name>
<protein>
    <submittedName>
        <fullName evidence="2">DUF928 domain-containing protein</fullName>
    </submittedName>
</protein>
<organism evidence="2">
    <name type="scientific">Oscillatoriales cyanobacterium SpSt-418</name>
    <dbReference type="NCBI Taxonomy" id="2282169"/>
    <lineage>
        <taxon>Bacteria</taxon>
        <taxon>Bacillati</taxon>
        <taxon>Cyanobacteriota</taxon>
        <taxon>Cyanophyceae</taxon>
        <taxon>Oscillatoriophycideae</taxon>
        <taxon>Oscillatoriales</taxon>
    </lineage>
</organism>
<dbReference type="EMBL" id="DSRU01000088">
    <property type="protein sequence ID" value="HFM97524.1"/>
    <property type="molecule type" value="Genomic_DNA"/>
</dbReference>
<gene>
    <name evidence="2" type="ORF">ENR64_07100</name>
</gene>
<dbReference type="InterPro" id="IPR010328">
    <property type="entry name" value="DUF928"/>
</dbReference>
<comment type="caution">
    <text evidence="2">The sequence shown here is derived from an EMBL/GenBank/DDBJ whole genome shotgun (WGS) entry which is preliminary data.</text>
</comment>
<reference evidence="2" key="1">
    <citation type="journal article" date="2020" name="mSystems">
        <title>Genome- and Community-Level Interaction Insights into Carbon Utilization and Element Cycling Functions of Hydrothermarchaeota in Hydrothermal Sediment.</title>
        <authorList>
            <person name="Zhou Z."/>
            <person name="Liu Y."/>
            <person name="Xu W."/>
            <person name="Pan J."/>
            <person name="Luo Z.H."/>
            <person name="Li M."/>
        </authorList>
    </citation>
    <scope>NUCLEOTIDE SEQUENCE [LARGE SCALE GENOMIC DNA]</scope>
    <source>
        <strain evidence="2">SpSt-418</strain>
    </source>
</reference>